<dbReference type="InterPro" id="IPR036779">
    <property type="entry name" value="LysM_dom_sf"/>
</dbReference>
<dbReference type="AlphaFoldDB" id="A0A1B1NA88"/>
<dbReference type="CDD" id="cd00118">
    <property type="entry name" value="LysM"/>
    <property type="match status" value="1"/>
</dbReference>
<dbReference type="Proteomes" id="UP000092482">
    <property type="component" value="Chromosome"/>
</dbReference>
<keyword evidence="1" id="KW-1133">Transmembrane helix</keyword>
<dbReference type="Gene3D" id="3.10.350.10">
    <property type="entry name" value="LysM domain"/>
    <property type="match status" value="1"/>
</dbReference>
<dbReference type="EMBL" id="CP014989">
    <property type="protein sequence ID" value="ANS78360.1"/>
    <property type="molecule type" value="Genomic_DNA"/>
</dbReference>
<evidence type="ECO:0000256" key="1">
    <source>
        <dbReference type="SAM" id="Phobius"/>
    </source>
</evidence>
<protein>
    <recommendedName>
        <fullName evidence="2">LysM domain-containing protein</fullName>
    </recommendedName>
</protein>
<gene>
    <name evidence="3" type="ORF">SGUI_0964</name>
</gene>
<reference evidence="3 4" key="1">
    <citation type="submission" date="2016-03" db="EMBL/GenBank/DDBJ databases">
        <title>Shallow-sea hydrothermal system.</title>
        <authorList>
            <person name="Tang K."/>
        </authorList>
    </citation>
    <scope>NUCLEOTIDE SEQUENCE [LARGE SCALE GENOMIC DNA]</scope>
    <source>
        <strain evidence="3 4">JLT9</strain>
    </source>
</reference>
<evidence type="ECO:0000259" key="2">
    <source>
        <dbReference type="PROSITE" id="PS51782"/>
    </source>
</evidence>
<evidence type="ECO:0000313" key="3">
    <source>
        <dbReference type="EMBL" id="ANS78360.1"/>
    </source>
</evidence>
<dbReference type="STRING" id="1758689.SGUI_0964"/>
<feature type="domain" description="LysM" evidence="2">
    <location>
        <begin position="86"/>
        <end position="135"/>
    </location>
</feature>
<proteinExistence type="predicted"/>
<keyword evidence="1" id="KW-0812">Transmembrane</keyword>
<keyword evidence="1" id="KW-0472">Membrane</keyword>
<dbReference type="Pfam" id="PF01476">
    <property type="entry name" value="LysM"/>
    <property type="match status" value="1"/>
</dbReference>
<dbReference type="KEGG" id="serj:SGUI_0964"/>
<feature type="transmembrane region" description="Helical" evidence="1">
    <location>
        <begin position="58"/>
        <end position="79"/>
    </location>
</feature>
<name>A0A1B1NA88_9MICO</name>
<sequence length="138" mass="14464">MKSMSTAIAHDILSPLPVTAPREVTRRHLRLVPTPTPGMPVARATPARALRLTRRGRLALTTTTSIVVALVAWSMLGLLGPADATSSVVVERGTTLSQIAAQELPDVPLSQAVTSIQRANSLSTTSVAAGQELVIPGR</sequence>
<dbReference type="PROSITE" id="PS51782">
    <property type="entry name" value="LYSM"/>
    <property type="match status" value="1"/>
</dbReference>
<accession>A0A1B1NA88</accession>
<keyword evidence="4" id="KW-1185">Reference proteome</keyword>
<organism evidence="3 4">
    <name type="scientific">Serinicoccus hydrothermalis</name>
    <dbReference type="NCBI Taxonomy" id="1758689"/>
    <lineage>
        <taxon>Bacteria</taxon>
        <taxon>Bacillati</taxon>
        <taxon>Actinomycetota</taxon>
        <taxon>Actinomycetes</taxon>
        <taxon>Micrococcales</taxon>
        <taxon>Ornithinimicrobiaceae</taxon>
        <taxon>Serinicoccus</taxon>
    </lineage>
</organism>
<dbReference type="InterPro" id="IPR018392">
    <property type="entry name" value="LysM"/>
</dbReference>
<evidence type="ECO:0000313" key="4">
    <source>
        <dbReference type="Proteomes" id="UP000092482"/>
    </source>
</evidence>